<feature type="signal peptide" evidence="1">
    <location>
        <begin position="1"/>
        <end position="17"/>
    </location>
</feature>
<comment type="caution">
    <text evidence="2">The sequence shown here is derived from an EMBL/GenBank/DDBJ whole genome shotgun (WGS) entry which is preliminary data.</text>
</comment>
<evidence type="ECO:0000313" key="3">
    <source>
        <dbReference type="Proteomes" id="UP001608902"/>
    </source>
</evidence>
<sequence length="162" mass="17854">MNNYFCVCFLLFALAAADDDLDDYEDGTLSCVGIVPEEILAKTNVSEVFDKWCIGKTLGEDNECKLCMAPARDGRDEELLLCPDSPCIPVDVVDVNCTDYLSPTLLSNHDNNVKKAFDDWCTGRPIEGNKCKECFLMVNEGTNVEKKHHMCPDSPCTGGGTE</sequence>
<evidence type="ECO:0000313" key="2">
    <source>
        <dbReference type="EMBL" id="MFH4980572.1"/>
    </source>
</evidence>
<gene>
    <name evidence="2" type="ORF">AB6A40_007281</name>
</gene>
<proteinExistence type="predicted"/>
<keyword evidence="3" id="KW-1185">Reference proteome</keyword>
<keyword evidence="1" id="KW-0732">Signal</keyword>
<dbReference type="Proteomes" id="UP001608902">
    <property type="component" value="Unassembled WGS sequence"/>
</dbReference>
<evidence type="ECO:0000256" key="1">
    <source>
        <dbReference type="SAM" id="SignalP"/>
    </source>
</evidence>
<organism evidence="2 3">
    <name type="scientific">Gnathostoma spinigerum</name>
    <dbReference type="NCBI Taxonomy" id="75299"/>
    <lineage>
        <taxon>Eukaryota</taxon>
        <taxon>Metazoa</taxon>
        <taxon>Ecdysozoa</taxon>
        <taxon>Nematoda</taxon>
        <taxon>Chromadorea</taxon>
        <taxon>Rhabditida</taxon>
        <taxon>Spirurina</taxon>
        <taxon>Gnathostomatomorpha</taxon>
        <taxon>Gnathostomatoidea</taxon>
        <taxon>Gnathostomatidae</taxon>
        <taxon>Gnathostoma</taxon>
    </lineage>
</organism>
<feature type="chain" id="PRO_5044823540" evidence="1">
    <location>
        <begin position="18"/>
        <end position="162"/>
    </location>
</feature>
<accession>A0ABD6EVH2</accession>
<dbReference type="AlphaFoldDB" id="A0ABD6EVH2"/>
<protein>
    <submittedName>
        <fullName evidence="2">Uncharacterized protein</fullName>
    </submittedName>
</protein>
<reference evidence="2 3" key="1">
    <citation type="submission" date="2024-08" db="EMBL/GenBank/DDBJ databases">
        <title>Gnathostoma spinigerum genome.</title>
        <authorList>
            <person name="Gonzalez-Bertolin B."/>
            <person name="Monzon S."/>
            <person name="Zaballos A."/>
            <person name="Jimenez P."/>
            <person name="Dekumyoy P."/>
            <person name="Varona S."/>
            <person name="Cuesta I."/>
            <person name="Sumanam S."/>
            <person name="Adisakwattana P."/>
            <person name="Gasser R.B."/>
            <person name="Hernandez-Gonzalez A."/>
            <person name="Young N.D."/>
            <person name="Perteguer M.J."/>
        </authorList>
    </citation>
    <scope>NUCLEOTIDE SEQUENCE [LARGE SCALE GENOMIC DNA]</scope>
    <source>
        <strain evidence="2">AL3</strain>
        <tissue evidence="2">Liver</tissue>
    </source>
</reference>
<name>A0ABD6EVH2_9BILA</name>
<dbReference type="EMBL" id="JBGFUD010005750">
    <property type="protein sequence ID" value="MFH4980572.1"/>
    <property type="molecule type" value="Genomic_DNA"/>
</dbReference>